<accession>A0A372GK01</accession>
<dbReference type="AlphaFoldDB" id="A0A372GK01"/>
<dbReference type="RefSeq" id="WP_117399545.1">
    <property type="nucleotide sequence ID" value="NZ_QVNQ01000003.1"/>
</dbReference>
<feature type="transmembrane region" description="Helical" evidence="1">
    <location>
        <begin position="38"/>
        <end position="56"/>
    </location>
</feature>
<dbReference type="Proteomes" id="UP000262882">
    <property type="component" value="Unassembled WGS sequence"/>
</dbReference>
<proteinExistence type="predicted"/>
<sequence>MDNQRWRLYFPGGFILGIGAVMLLATPVFGIATQKPSTFIMLIPAMGWIIGGYLVLRATKYSGRRIAGFVLIGLSITTVSTLLGQLLMRLAGE</sequence>
<evidence type="ECO:0000313" key="2">
    <source>
        <dbReference type="EMBL" id="RFS85687.1"/>
    </source>
</evidence>
<evidence type="ECO:0000313" key="3">
    <source>
        <dbReference type="Proteomes" id="UP000262882"/>
    </source>
</evidence>
<feature type="transmembrane region" description="Helical" evidence="1">
    <location>
        <begin position="68"/>
        <end position="88"/>
    </location>
</feature>
<feature type="transmembrane region" description="Helical" evidence="1">
    <location>
        <begin position="12"/>
        <end position="32"/>
    </location>
</feature>
<name>A0A372GK01_9ACTN</name>
<organism evidence="2 3">
    <name type="scientific">Actinomadura spongiicola</name>
    <dbReference type="NCBI Taxonomy" id="2303421"/>
    <lineage>
        <taxon>Bacteria</taxon>
        <taxon>Bacillati</taxon>
        <taxon>Actinomycetota</taxon>
        <taxon>Actinomycetes</taxon>
        <taxon>Streptosporangiales</taxon>
        <taxon>Thermomonosporaceae</taxon>
        <taxon>Actinomadura</taxon>
    </lineage>
</organism>
<keyword evidence="3" id="KW-1185">Reference proteome</keyword>
<protein>
    <submittedName>
        <fullName evidence="2">Uncharacterized protein</fullName>
    </submittedName>
</protein>
<keyword evidence="1" id="KW-1133">Transmembrane helix</keyword>
<evidence type="ECO:0000256" key="1">
    <source>
        <dbReference type="SAM" id="Phobius"/>
    </source>
</evidence>
<gene>
    <name evidence="2" type="ORF">D0T12_11850</name>
</gene>
<comment type="caution">
    <text evidence="2">The sequence shown here is derived from an EMBL/GenBank/DDBJ whole genome shotgun (WGS) entry which is preliminary data.</text>
</comment>
<keyword evidence="1" id="KW-0812">Transmembrane</keyword>
<reference evidence="2 3" key="1">
    <citation type="submission" date="2018-08" db="EMBL/GenBank/DDBJ databases">
        <title>Actinomadura spongicola sp. nov., isolated from marine sponge Leucetta chagosensis.</title>
        <authorList>
            <person name="Li L."/>
            <person name="Lin H.W."/>
        </authorList>
    </citation>
    <scope>NUCLEOTIDE SEQUENCE [LARGE SCALE GENOMIC DNA]</scope>
    <source>
        <strain evidence="2 3">LHW52907</strain>
    </source>
</reference>
<keyword evidence="1" id="KW-0472">Membrane</keyword>
<dbReference type="EMBL" id="QVNQ01000003">
    <property type="protein sequence ID" value="RFS85687.1"/>
    <property type="molecule type" value="Genomic_DNA"/>
</dbReference>